<dbReference type="PANTHER" id="PTHR34562:SF8">
    <property type="entry name" value="WPP DOMAIN-INTERACTING PROTEIN 1"/>
    <property type="match status" value="1"/>
</dbReference>
<feature type="region of interest" description="Disordered" evidence="1">
    <location>
        <begin position="183"/>
        <end position="217"/>
    </location>
</feature>
<keyword evidence="2" id="KW-0812">Transmembrane</keyword>
<evidence type="ECO:0008006" key="5">
    <source>
        <dbReference type="Google" id="ProtNLM"/>
    </source>
</evidence>
<accession>A0AAV5LI89</accession>
<comment type="caution">
    <text evidence="3">The sequence shown here is derived from an EMBL/GenBank/DDBJ whole genome shotgun (WGS) entry which is preliminary data.</text>
</comment>
<feature type="compositionally biased region" description="Polar residues" evidence="1">
    <location>
        <begin position="141"/>
        <end position="151"/>
    </location>
</feature>
<dbReference type="AlphaFoldDB" id="A0AAV5LI89"/>
<proteinExistence type="predicted"/>
<keyword evidence="4" id="KW-1185">Reference proteome</keyword>
<dbReference type="Proteomes" id="UP001054252">
    <property type="component" value="Unassembled WGS sequence"/>
</dbReference>
<dbReference type="PANTHER" id="PTHR34562">
    <property type="entry name" value="WPP DOMAIN-INTERACTING PROTEIN 2"/>
    <property type="match status" value="1"/>
</dbReference>
<evidence type="ECO:0000313" key="3">
    <source>
        <dbReference type="EMBL" id="GKV36457.1"/>
    </source>
</evidence>
<evidence type="ECO:0000256" key="2">
    <source>
        <dbReference type="SAM" id="Phobius"/>
    </source>
</evidence>
<dbReference type="InterPro" id="IPR044696">
    <property type="entry name" value="WIP1/2/3"/>
</dbReference>
<keyword evidence="2" id="KW-0472">Membrane</keyword>
<reference evidence="3 4" key="1">
    <citation type="journal article" date="2021" name="Commun. Biol.">
        <title>The genome of Shorea leprosula (Dipterocarpaceae) highlights the ecological relevance of drought in aseasonal tropical rainforests.</title>
        <authorList>
            <person name="Ng K.K.S."/>
            <person name="Kobayashi M.J."/>
            <person name="Fawcett J.A."/>
            <person name="Hatakeyama M."/>
            <person name="Paape T."/>
            <person name="Ng C.H."/>
            <person name="Ang C.C."/>
            <person name="Tnah L.H."/>
            <person name="Lee C.T."/>
            <person name="Nishiyama T."/>
            <person name="Sese J."/>
            <person name="O'Brien M.J."/>
            <person name="Copetti D."/>
            <person name="Mohd Noor M.I."/>
            <person name="Ong R.C."/>
            <person name="Putra M."/>
            <person name="Sireger I.Z."/>
            <person name="Indrioko S."/>
            <person name="Kosugi Y."/>
            <person name="Izuno A."/>
            <person name="Isagi Y."/>
            <person name="Lee S.L."/>
            <person name="Shimizu K.K."/>
        </authorList>
    </citation>
    <scope>NUCLEOTIDE SEQUENCE [LARGE SCALE GENOMIC DNA]</scope>
    <source>
        <strain evidence="3">214</strain>
    </source>
</reference>
<feature type="transmembrane region" description="Helical" evidence="2">
    <location>
        <begin position="588"/>
        <end position="611"/>
    </location>
</feature>
<dbReference type="EMBL" id="BPVZ01000116">
    <property type="protein sequence ID" value="GKV36457.1"/>
    <property type="molecule type" value="Genomic_DNA"/>
</dbReference>
<feature type="region of interest" description="Disordered" evidence="1">
    <location>
        <begin position="118"/>
        <end position="151"/>
    </location>
</feature>
<sequence>MDSSALQSVEDAQLTQQQNIAHSPHLHHKDNGTCPNQSHKLGVDPSACNNNNNDNNNHHVNGVEVEVVVQPVNSSPVAQSPSTRKGFGLKKWRRIKRPTSNKDIAAAAEDYSKALKRGLSGSTTPITPLHLSSDEVDQNTEDSGGPSNVFNNVPGLTAVECGFTASASSLDSGFAFGAAATGSENSQEWSNNSKSSTAASAPKLRHGSPAVLGSAQENNRMKNLVAKNLGNSNQRVQLGKAVAESTKKHRGEGIKIEKENSPSSMESDSRSSYFVFMQGVSSATSNGKQGGRSVNCNGENSNEAYTSEQQLSEALQTAYRNESVTENEELSQDDLDLSWKAKKGKSENHRGLPVHDPLVESILALQSIQEALEKEVHKFGEIGREPVSLHANSGNTSAPVDSIFSEICEPSLSDQLASKKIGENDLSTLENQVLTLTHKVESLESSLEEAKVVLELKDIRIVELEATINSSKSLKEESGSTAELQLEKLKEMELEFEGLFRQKFEAEIEYLALMRAVEKLRVSVIDQKRLFEEPKSLVGEQVHVLRQFRDVKNKDTVLKKQAEKLEKCCGDILGTEEILKMQTRVCKVTFCFFIQLTLLVLVFWLVVLQLYPHSGVVVPT</sequence>
<feature type="region of interest" description="Disordered" evidence="1">
    <location>
        <begin position="282"/>
        <end position="308"/>
    </location>
</feature>
<protein>
    <recommendedName>
        <fullName evidence="5">WPP domain-interacting protein 2</fullName>
    </recommendedName>
</protein>
<name>A0AAV5LI89_9ROSI</name>
<evidence type="ECO:0000256" key="1">
    <source>
        <dbReference type="SAM" id="MobiDB-lite"/>
    </source>
</evidence>
<feature type="compositionally biased region" description="Low complexity" evidence="1">
    <location>
        <begin position="190"/>
        <end position="201"/>
    </location>
</feature>
<evidence type="ECO:0000313" key="4">
    <source>
        <dbReference type="Proteomes" id="UP001054252"/>
    </source>
</evidence>
<keyword evidence="2" id="KW-1133">Transmembrane helix</keyword>
<gene>
    <name evidence="3" type="ORF">SLEP1_g44587</name>
</gene>
<organism evidence="3 4">
    <name type="scientific">Rubroshorea leprosula</name>
    <dbReference type="NCBI Taxonomy" id="152421"/>
    <lineage>
        <taxon>Eukaryota</taxon>
        <taxon>Viridiplantae</taxon>
        <taxon>Streptophyta</taxon>
        <taxon>Embryophyta</taxon>
        <taxon>Tracheophyta</taxon>
        <taxon>Spermatophyta</taxon>
        <taxon>Magnoliopsida</taxon>
        <taxon>eudicotyledons</taxon>
        <taxon>Gunneridae</taxon>
        <taxon>Pentapetalae</taxon>
        <taxon>rosids</taxon>
        <taxon>malvids</taxon>
        <taxon>Malvales</taxon>
        <taxon>Dipterocarpaceae</taxon>
        <taxon>Rubroshorea</taxon>
    </lineage>
</organism>